<gene>
    <name evidence="2" type="primary">pfh1</name>
    <name evidence="2" type="ORF">SNEC2469_LOCUS29553</name>
</gene>
<protein>
    <submittedName>
        <fullName evidence="2">Pfh1 protein</fullName>
    </submittedName>
</protein>
<evidence type="ECO:0000256" key="1">
    <source>
        <dbReference type="SAM" id="MobiDB-lite"/>
    </source>
</evidence>
<dbReference type="Pfam" id="PF13604">
    <property type="entry name" value="AAA_30"/>
    <property type="match status" value="1"/>
</dbReference>
<evidence type="ECO:0000313" key="3">
    <source>
        <dbReference type="Proteomes" id="UP000601435"/>
    </source>
</evidence>
<reference evidence="2" key="1">
    <citation type="submission" date="2021-02" db="EMBL/GenBank/DDBJ databases">
        <authorList>
            <person name="Dougan E. K."/>
            <person name="Rhodes N."/>
            <person name="Thang M."/>
            <person name="Chan C."/>
        </authorList>
    </citation>
    <scope>NUCLEOTIDE SEQUENCE</scope>
</reference>
<dbReference type="SUPFAM" id="SSF52540">
    <property type="entry name" value="P-loop containing nucleoside triphosphate hydrolases"/>
    <property type="match status" value="1"/>
</dbReference>
<dbReference type="InterPro" id="IPR027417">
    <property type="entry name" value="P-loop_NTPase"/>
</dbReference>
<feature type="compositionally biased region" description="Basic and acidic residues" evidence="1">
    <location>
        <begin position="282"/>
        <end position="302"/>
    </location>
</feature>
<comment type="caution">
    <text evidence="2">The sequence shown here is derived from an EMBL/GenBank/DDBJ whole genome shotgun (WGS) entry which is preliminary data.</text>
</comment>
<name>A0A813B2V4_9DINO</name>
<evidence type="ECO:0000313" key="2">
    <source>
        <dbReference type="EMBL" id="CAE7890251.1"/>
    </source>
</evidence>
<dbReference type="Proteomes" id="UP000601435">
    <property type="component" value="Unassembled WGS sequence"/>
</dbReference>
<feature type="non-terminal residue" evidence="2">
    <location>
        <position position="1"/>
    </location>
</feature>
<dbReference type="EMBL" id="CAJNJA010066733">
    <property type="protein sequence ID" value="CAE7890251.1"/>
    <property type="molecule type" value="Genomic_DNA"/>
</dbReference>
<accession>A0A813B2V4</accession>
<organism evidence="2 3">
    <name type="scientific">Symbiodinium necroappetens</name>
    <dbReference type="NCBI Taxonomy" id="1628268"/>
    <lineage>
        <taxon>Eukaryota</taxon>
        <taxon>Sar</taxon>
        <taxon>Alveolata</taxon>
        <taxon>Dinophyceae</taxon>
        <taxon>Suessiales</taxon>
        <taxon>Symbiodiniaceae</taxon>
        <taxon>Symbiodinium</taxon>
    </lineage>
</organism>
<sequence length="457" mass="51335">EVAGLRGQYREPSMEAEPIRAKPLWRRVEDPVSHCLDGESLLLTGFPGTGKTNLAKKIVEALREHGDTVHIITKTHAAVQNVGLGAQTADHWVRRNVRSGHCNATWLVIEELTQLDTPLWADIACLCMNKKIRLLLLGDFRQLPVPLPEAAREARQRLPRRGEPDVSLVISHAKWLQINERENRRLAPADALVVQYEARGAVPTNAPQTMRVWPGLRLIGAGGEVQKGTFLTVKWRAASPSRGLTLRGRVWLYDVEGPHFTLKHLYMGCSRATNSELLSDAKPGETRDQTGRHPEWNRERPGIKPGDTRNGTGHTRDGTGRHPGWNRAQTLSLMKEFPRVEVLRQETKRLSVSCVVRRSTKLLGAFVTFRDTASLLGECSNFEHPGDGDQFSANSLESQMQLGSLQYPRYPMASDAEHFHFMDILAGTYDTSIKNVRISDNQWNNNQFLCAFPVERC</sequence>
<dbReference type="AlphaFoldDB" id="A0A813B2V4"/>
<dbReference type="Gene3D" id="3.40.50.300">
    <property type="entry name" value="P-loop containing nucleotide triphosphate hydrolases"/>
    <property type="match status" value="1"/>
</dbReference>
<keyword evidence="3" id="KW-1185">Reference proteome</keyword>
<feature type="region of interest" description="Disordered" evidence="1">
    <location>
        <begin position="277"/>
        <end position="326"/>
    </location>
</feature>
<proteinExistence type="predicted"/>